<dbReference type="InterPro" id="IPR036366">
    <property type="entry name" value="PGBDSf"/>
</dbReference>
<accession>A0A918W3V3</accession>
<evidence type="ECO:0000313" key="3">
    <source>
        <dbReference type="EMBL" id="GHA64814.1"/>
    </source>
</evidence>
<organism evidence="3 4">
    <name type="scientific">Streptomyces termitum</name>
    <dbReference type="NCBI Taxonomy" id="67368"/>
    <lineage>
        <taxon>Bacteria</taxon>
        <taxon>Bacillati</taxon>
        <taxon>Actinomycetota</taxon>
        <taxon>Actinomycetes</taxon>
        <taxon>Kitasatosporales</taxon>
        <taxon>Streptomycetaceae</taxon>
        <taxon>Streptomyces</taxon>
    </lineage>
</organism>
<dbReference type="AlphaFoldDB" id="A0A918W3V3"/>
<gene>
    <name evidence="3" type="ORF">GCM10010305_02980</name>
</gene>
<proteinExistence type="predicted"/>
<reference evidence="3" key="1">
    <citation type="journal article" date="2014" name="Int. J. Syst. Evol. Microbiol.">
        <title>Complete genome sequence of Corynebacterium casei LMG S-19264T (=DSM 44701T), isolated from a smear-ripened cheese.</title>
        <authorList>
            <consortium name="US DOE Joint Genome Institute (JGI-PGF)"/>
            <person name="Walter F."/>
            <person name="Albersmeier A."/>
            <person name="Kalinowski J."/>
            <person name="Ruckert C."/>
        </authorList>
    </citation>
    <scope>NUCLEOTIDE SEQUENCE</scope>
    <source>
        <strain evidence="3">JCM 4518</strain>
    </source>
</reference>
<dbReference type="InterPro" id="IPR036365">
    <property type="entry name" value="PGBD-like_sf"/>
</dbReference>
<keyword evidence="1" id="KW-0732">Signal</keyword>
<feature type="domain" description="Peptidoglycan binding-like" evidence="2">
    <location>
        <begin position="49"/>
        <end position="109"/>
    </location>
</feature>
<sequence length="122" mass="12782">MRKRLLTGLATAGLVLSGGLLAAPAANAAIIPDKCGYTAAEPELAYGDRGTAVTQLQCELNNSLSPNTYGSLTKDGDWGPATERAVRNFQACVGITQDGIVGPQTWSRLNAAASDSTNWRCR</sequence>
<dbReference type="EMBL" id="BMUL01000001">
    <property type="protein sequence ID" value="GHA64814.1"/>
    <property type="molecule type" value="Genomic_DNA"/>
</dbReference>
<name>A0A918W3V3_9ACTN</name>
<comment type="caution">
    <text evidence="3">The sequence shown here is derived from an EMBL/GenBank/DDBJ whole genome shotgun (WGS) entry which is preliminary data.</text>
</comment>
<evidence type="ECO:0000256" key="1">
    <source>
        <dbReference type="SAM" id="SignalP"/>
    </source>
</evidence>
<feature type="signal peptide" evidence="1">
    <location>
        <begin position="1"/>
        <end position="28"/>
    </location>
</feature>
<dbReference type="Gene3D" id="1.10.101.10">
    <property type="entry name" value="PGBD-like superfamily/PGBD"/>
    <property type="match status" value="1"/>
</dbReference>
<dbReference type="Proteomes" id="UP000644020">
    <property type="component" value="Unassembled WGS sequence"/>
</dbReference>
<keyword evidence="4" id="KW-1185">Reference proteome</keyword>
<evidence type="ECO:0000259" key="2">
    <source>
        <dbReference type="Pfam" id="PF01471"/>
    </source>
</evidence>
<protein>
    <recommendedName>
        <fullName evidence="2">Peptidoglycan binding-like domain-containing protein</fullName>
    </recommendedName>
</protein>
<dbReference type="InterPro" id="IPR002477">
    <property type="entry name" value="Peptidoglycan-bd-like"/>
</dbReference>
<feature type="chain" id="PRO_5037978226" description="Peptidoglycan binding-like domain-containing protein" evidence="1">
    <location>
        <begin position="29"/>
        <end position="122"/>
    </location>
</feature>
<dbReference type="SUPFAM" id="SSF47090">
    <property type="entry name" value="PGBD-like"/>
    <property type="match status" value="1"/>
</dbReference>
<dbReference type="Pfam" id="PF01471">
    <property type="entry name" value="PG_binding_1"/>
    <property type="match status" value="1"/>
</dbReference>
<dbReference type="RefSeq" id="WP_189974566.1">
    <property type="nucleotide sequence ID" value="NZ_BMUL01000001.1"/>
</dbReference>
<reference evidence="3" key="2">
    <citation type="submission" date="2020-09" db="EMBL/GenBank/DDBJ databases">
        <authorList>
            <person name="Sun Q."/>
            <person name="Ohkuma M."/>
        </authorList>
    </citation>
    <scope>NUCLEOTIDE SEQUENCE</scope>
    <source>
        <strain evidence="3">JCM 4518</strain>
    </source>
</reference>
<evidence type="ECO:0000313" key="4">
    <source>
        <dbReference type="Proteomes" id="UP000644020"/>
    </source>
</evidence>